<evidence type="ECO:0000256" key="3">
    <source>
        <dbReference type="ARBA" id="ARBA00022741"/>
    </source>
</evidence>
<keyword evidence="9" id="KW-1185">Reference proteome</keyword>
<dbReference type="Proteomes" id="UP000521943">
    <property type="component" value="Unassembled WGS sequence"/>
</dbReference>
<dbReference type="OrthoDB" id="7851174at2759"/>
<feature type="compositionally biased region" description="Low complexity" evidence="6">
    <location>
        <begin position="250"/>
        <end position="267"/>
    </location>
</feature>
<organism evidence="8 9">
    <name type="scientific">Ephemerocybe angulata</name>
    <dbReference type="NCBI Taxonomy" id="980116"/>
    <lineage>
        <taxon>Eukaryota</taxon>
        <taxon>Fungi</taxon>
        <taxon>Dikarya</taxon>
        <taxon>Basidiomycota</taxon>
        <taxon>Agaricomycotina</taxon>
        <taxon>Agaricomycetes</taxon>
        <taxon>Agaricomycetidae</taxon>
        <taxon>Agaricales</taxon>
        <taxon>Agaricineae</taxon>
        <taxon>Psathyrellaceae</taxon>
        <taxon>Ephemerocybe</taxon>
    </lineage>
</organism>
<dbReference type="SMART" id="SM00212">
    <property type="entry name" value="UBCc"/>
    <property type="match status" value="1"/>
</dbReference>
<dbReference type="AlphaFoldDB" id="A0A8H6HUK5"/>
<dbReference type="EC" id="2.3.2.23" evidence="1"/>
<dbReference type="SUPFAM" id="SSF54495">
    <property type="entry name" value="UBC-like"/>
    <property type="match status" value="1"/>
</dbReference>
<feature type="compositionally biased region" description="Low complexity" evidence="6">
    <location>
        <begin position="181"/>
        <end position="200"/>
    </location>
</feature>
<dbReference type="GO" id="GO:0061631">
    <property type="term" value="F:ubiquitin conjugating enzyme activity"/>
    <property type="evidence" value="ECO:0007669"/>
    <property type="project" value="UniProtKB-EC"/>
</dbReference>
<comment type="caution">
    <text evidence="8">The sequence shown here is derived from an EMBL/GenBank/DDBJ whole genome shotgun (WGS) entry which is preliminary data.</text>
</comment>
<sequence length="308" mass="33279">MAPGATTLKRINREMQDLQKEDLGDITLAPLETNMHIWRGTIPGPEGSVYEGGVFHVEVVLPNDYPFSAPKAIFKTRIYHMNISDQGNICIDILKQNWSPALSLFKVMLSLSSLLTDPNPKDPLVPSIATEYLRNRKQHDSKARQWTEMYAKPKPAVKATPAPTPTPVASPARPGRSRRGAVAAVQTAAAPPQPSRPSATMSSRAGSSRVPSQPSTSIAIVIDDSDDEGRRNTASVSRAKRKRNSHGEESTGAGASSSRTRRNAASTLVDAGVLEIPDDEPAPSRPKRTRTTRNASSSSSNDVIVIED</sequence>
<dbReference type="Pfam" id="PF00179">
    <property type="entry name" value="UQ_con"/>
    <property type="match status" value="1"/>
</dbReference>
<gene>
    <name evidence="8" type="ORF">DFP72DRAFT_1070078</name>
</gene>
<evidence type="ECO:0000256" key="6">
    <source>
        <dbReference type="SAM" id="MobiDB-lite"/>
    </source>
</evidence>
<dbReference type="PANTHER" id="PTHR24068">
    <property type="entry name" value="UBIQUITIN-CONJUGATING ENZYME E2"/>
    <property type="match status" value="1"/>
</dbReference>
<name>A0A8H6HUK5_9AGAR</name>
<dbReference type="EMBL" id="JACGCI010000042">
    <property type="protein sequence ID" value="KAF6752894.1"/>
    <property type="molecule type" value="Genomic_DNA"/>
</dbReference>
<proteinExistence type="predicted"/>
<dbReference type="InterPro" id="IPR000608">
    <property type="entry name" value="UBC"/>
</dbReference>
<dbReference type="GO" id="GO:0005524">
    <property type="term" value="F:ATP binding"/>
    <property type="evidence" value="ECO:0007669"/>
    <property type="project" value="UniProtKB-KW"/>
</dbReference>
<evidence type="ECO:0000259" key="7">
    <source>
        <dbReference type="PROSITE" id="PS50127"/>
    </source>
</evidence>
<keyword evidence="3" id="KW-0547">Nucleotide-binding</keyword>
<feature type="compositionally biased region" description="Polar residues" evidence="6">
    <location>
        <begin position="201"/>
        <end position="218"/>
    </location>
</feature>
<feature type="region of interest" description="Disordered" evidence="6">
    <location>
        <begin position="135"/>
        <end position="308"/>
    </location>
</feature>
<evidence type="ECO:0000313" key="9">
    <source>
        <dbReference type="Proteomes" id="UP000521943"/>
    </source>
</evidence>
<protein>
    <recommendedName>
        <fullName evidence="1">E2 ubiquitin-conjugating enzyme</fullName>
        <ecNumber evidence="1">2.3.2.23</ecNumber>
    </recommendedName>
</protein>
<evidence type="ECO:0000313" key="8">
    <source>
        <dbReference type="EMBL" id="KAF6752894.1"/>
    </source>
</evidence>
<dbReference type="FunFam" id="3.10.110.10:FF:000060">
    <property type="entry name" value="Ubiquitin conjugating enzyme (UbcB)"/>
    <property type="match status" value="1"/>
</dbReference>
<feature type="compositionally biased region" description="Low complexity" evidence="6">
    <location>
        <begin position="292"/>
        <end position="301"/>
    </location>
</feature>
<feature type="domain" description="UBC core" evidence="7">
    <location>
        <begin position="6"/>
        <end position="152"/>
    </location>
</feature>
<feature type="compositionally biased region" description="Low complexity" evidence="6">
    <location>
        <begin position="152"/>
        <end position="161"/>
    </location>
</feature>
<keyword evidence="4" id="KW-0833">Ubl conjugation pathway</keyword>
<evidence type="ECO:0000256" key="5">
    <source>
        <dbReference type="ARBA" id="ARBA00022840"/>
    </source>
</evidence>
<dbReference type="Gene3D" id="3.10.110.10">
    <property type="entry name" value="Ubiquitin Conjugating Enzyme"/>
    <property type="match status" value="1"/>
</dbReference>
<keyword evidence="2" id="KW-0808">Transferase</keyword>
<accession>A0A8H6HUK5</accession>
<evidence type="ECO:0000256" key="4">
    <source>
        <dbReference type="ARBA" id="ARBA00022786"/>
    </source>
</evidence>
<dbReference type="PROSITE" id="PS50127">
    <property type="entry name" value="UBC_2"/>
    <property type="match status" value="1"/>
</dbReference>
<dbReference type="InterPro" id="IPR016135">
    <property type="entry name" value="UBQ-conjugating_enzyme/RWD"/>
</dbReference>
<evidence type="ECO:0000256" key="2">
    <source>
        <dbReference type="ARBA" id="ARBA00022679"/>
    </source>
</evidence>
<keyword evidence="5" id="KW-0067">ATP-binding</keyword>
<evidence type="ECO:0000256" key="1">
    <source>
        <dbReference type="ARBA" id="ARBA00012486"/>
    </source>
</evidence>
<reference evidence="8 9" key="1">
    <citation type="submission" date="2020-07" db="EMBL/GenBank/DDBJ databases">
        <title>Comparative genomics of pyrophilous fungi reveals a link between fire events and developmental genes.</title>
        <authorList>
            <consortium name="DOE Joint Genome Institute"/>
            <person name="Steindorff A.S."/>
            <person name="Carver A."/>
            <person name="Calhoun S."/>
            <person name="Stillman K."/>
            <person name="Liu H."/>
            <person name="Lipzen A."/>
            <person name="Pangilinan J."/>
            <person name="Labutti K."/>
            <person name="Bruns T.D."/>
            <person name="Grigoriev I.V."/>
        </authorList>
    </citation>
    <scope>NUCLEOTIDE SEQUENCE [LARGE SCALE GENOMIC DNA]</scope>
    <source>
        <strain evidence="8 9">CBS 144469</strain>
    </source>
</reference>